<dbReference type="AlphaFoldDB" id="A0A939BEI9"/>
<keyword evidence="1" id="KW-0175">Coiled coil</keyword>
<name>A0A939BEI9_9FIRM</name>
<dbReference type="RefSeq" id="WP_204447234.1">
    <property type="nucleotide sequence ID" value="NZ_JACJKY010000015.1"/>
</dbReference>
<keyword evidence="3" id="KW-1185">Reference proteome</keyword>
<evidence type="ECO:0000313" key="3">
    <source>
        <dbReference type="Proteomes" id="UP000774750"/>
    </source>
</evidence>
<dbReference type="Proteomes" id="UP000774750">
    <property type="component" value="Unassembled WGS sequence"/>
</dbReference>
<accession>A0A939BEI9</accession>
<organism evidence="2 3">
    <name type="scientific">Merdimmobilis hominis</name>
    <dbReference type="NCBI Taxonomy" id="2897707"/>
    <lineage>
        <taxon>Bacteria</taxon>
        <taxon>Bacillati</taxon>
        <taxon>Bacillota</taxon>
        <taxon>Clostridia</taxon>
        <taxon>Eubacteriales</taxon>
        <taxon>Oscillospiraceae</taxon>
        <taxon>Merdimmobilis</taxon>
    </lineage>
</organism>
<reference evidence="2" key="2">
    <citation type="journal article" date="2021" name="Sci. Rep.">
        <title>The distribution of antibiotic resistance genes in chicken gut microbiota commensals.</title>
        <authorList>
            <person name="Juricova H."/>
            <person name="Matiasovicova J."/>
            <person name="Kubasova T."/>
            <person name="Cejkova D."/>
            <person name="Rychlik I."/>
        </authorList>
    </citation>
    <scope>NUCLEOTIDE SEQUENCE</scope>
    <source>
        <strain evidence="2">An559</strain>
    </source>
</reference>
<evidence type="ECO:0000256" key="1">
    <source>
        <dbReference type="SAM" id="Coils"/>
    </source>
</evidence>
<evidence type="ECO:0000313" key="2">
    <source>
        <dbReference type="EMBL" id="MBM6921370.1"/>
    </source>
</evidence>
<protein>
    <submittedName>
        <fullName evidence="2">Uncharacterized protein</fullName>
    </submittedName>
</protein>
<dbReference type="EMBL" id="JACJKY010000015">
    <property type="protein sequence ID" value="MBM6921370.1"/>
    <property type="molecule type" value="Genomic_DNA"/>
</dbReference>
<sequence>MTLSHPQVYASEIFSLARTLHLRLSHQKISAHDARILLHELKEACDHLEQSLAVESENFSQNDKKDHTSV</sequence>
<comment type="caution">
    <text evidence="2">The sequence shown here is derived from an EMBL/GenBank/DDBJ whole genome shotgun (WGS) entry which is preliminary data.</text>
</comment>
<gene>
    <name evidence="2" type="ORF">H6A12_09405</name>
</gene>
<feature type="coiled-coil region" evidence="1">
    <location>
        <begin position="31"/>
        <end position="58"/>
    </location>
</feature>
<reference evidence="2" key="1">
    <citation type="submission" date="2020-08" db="EMBL/GenBank/DDBJ databases">
        <authorList>
            <person name="Cejkova D."/>
            <person name="Kubasova T."/>
            <person name="Jahodarova E."/>
            <person name="Rychlik I."/>
        </authorList>
    </citation>
    <scope>NUCLEOTIDE SEQUENCE</scope>
    <source>
        <strain evidence="2">An559</strain>
    </source>
</reference>
<proteinExistence type="predicted"/>